<feature type="compositionally biased region" description="Basic and acidic residues" evidence="1">
    <location>
        <begin position="15"/>
        <end position="24"/>
    </location>
</feature>
<sequence>MAGVLALAVVIADLGEPRPADRRVPARRRGSPHPHQRDQPLPGPSPGPDPTNLTDPARFPTPATLQNALFDQLIPTLIDTLQPEKGLAEPLRPRRRHDPGDTRHWLG</sequence>
<feature type="compositionally biased region" description="Basic and acidic residues" evidence="1">
    <location>
        <begin position="98"/>
        <end position="107"/>
    </location>
</feature>
<comment type="caution">
    <text evidence="2">The sequence shown here is derived from an EMBL/GenBank/DDBJ whole genome shotgun (WGS) entry which is preliminary data.</text>
</comment>
<keyword evidence="3" id="KW-1185">Reference proteome</keyword>
<organism evidence="2 3">
    <name type="scientific">Actinomadura livida</name>
    <dbReference type="NCBI Taxonomy" id="79909"/>
    <lineage>
        <taxon>Bacteria</taxon>
        <taxon>Bacillati</taxon>
        <taxon>Actinomycetota</taxon>
        <taxon>Actinomycetes</taxon>
        <taxon>Streptosporangiales</taxon>
        <taxon>Thermomonosporaceae</taxon>
        <taxon>Actinomadura</taxon>
    </lineage>
</organism>
<evidence type="ECO:0000313" key="3">
    <source>
        <dbReference type="Proteomes" id="UP001501427"/>
    </source>
</evidence>
<accession>A0ABN1EP93</accession>
<evidence type="ECO:0000313" key="2">
    <source>
        <dbReference type="EMBL" id="GAA0571019.1"/>
    </source>
</evidence>
<feature type="compositionally biased region" description="Basic residues" evidence="1">
    <location>
        <begin position="25"/>
        <end position="34"/>
    </location>
</feature>
<feature type="region of interest" description="Disordered" evidence="1">
    <location>
        <begin position="81"/>
        <end position="107"/>
    </location>
</feature>
<proteinExistence type="predicted"/>
<name>A0ABN1EP93_9ACTN</name>
<protein>
    <submittedName>
        <fullName evidence="2">Uncharacterized protein</fullName>
    </submittedName>
</protein>
<feature type="region of interest" description="Disordered" evidence="1">
    <location>
        <begin position="12"/>
        <end position="62"/>
    </location>
</feature>
<reference evidence="2 3" key="1">
    <citation type="journal article" date="2019" name="Int. J. Syst. Evol. Microbiol.">
        <title>The Global Catalogue of Microorganisms (GCM) 10K type strain sequencing project: providing services to taxonomists for standard genome sequencing and annotation.</title>
        <authorList>
            <consortium name="The Broad Institute Genomics Platform"/>
            <consortium name="The Broad Institute Genome Sequencing Center for Infectious Disease"/>
            <person name="Wu L."/>
            <person name="Ma J."/>
        </authorList>
    </citation>
    <scope>NUCLEOTIDE SEQUENCE [LARGE SCALE GENOMIC DNA]</scope>
    <source>
        <strain evidence="2 3">JCM 10667</strain>
    </source>
</reference>
<evidence type="ECO:0000256" key="1">
    <source>
        <dbReference type="SAM" id="MobiDB-lite"/>
    </source>
</evidence>
<dbReference type="Proteomes" id="UP001501427">
    <property type="component" value="Unassembled WGS sequence"/>
</dbReference>
<gene>
    <name evidence="2" type="ORF">GCM10009546_37230</name>
</gene>
<dbReference type="EMBL" id="BAAAHD010000032">
    <property type="protein sequence ID" value="GAA0571019.1"/>
    <property type="molecule type" value="Genomic_DNA"/>
</dbReference>